<dbReference type="SUPFAM" id="SSF57277">
    <property type="entry name" value="Granulin repeat"/>
    <property type="match status" value="2"/>
</dbReference>
<dbReference type="Proteomes" id="UP000261660">
    <property type="component" value="Unplaced"/>
</dbReference>
<dbReference type="GeneTree" id="ENSGT00470000042293"/>
<dbReference type="GO" id="GO:0005576">
    <property type="term" value="C:extracellular region"/>
    <property type="evidence" value="ECO:0007669"/>
    <property type="project" value="UniProtKB-SubCell"/>
</dbReference>
<feature type="chain" id="PRO_5018723869" evidence="5">
    <location>
        <begin position="28"/>
        <end position="301"/>
    </location>
</feature>
<dbReference type="InterPro" id="IPR037277">
    <property type="entry name" value="Granulin_sf"/>
</dbReference>
<dbReference type="SMART" id="SM00277">
    <property type="entry name" value="GRAN"/>
    <property type="match status" value="3"/>
</dbReference>
<dbReference type="STRING" id="56723.ENSLBEP00000031676"/>
<dbReference type="OrthoDB" id="5949339at2759"/>
<keyword evidence="4" id="KW-1015">Disulfide bond</keyword>
<dbReference type="InParanoid" id="A0A3Q3GEQ5"/>
<feature type="domain" description="Granulins" evidence="6">
    <location>
        <begin position="61"/>
        <end position="74"/>
    </location>
</feature>
<keyword evidence="8" id="KW-1185">Reference proteome</keyword>
<dbReference type="AlphaFoldDB" id="A0A3Q3GEQ5"/>
<evidence type="ECO:0000313" key="7">
    <source>
        <dbReference type="Ensembl" id="ENSLBEP00000031676.1"/>
    </source>
</evidence>
<reference evidence="7" key="1">
    <citation type="submission" date="2025-08" db="UniProtKB">
        <authorList>
            <consortium name="Ensembl"/>
        </authorList>
    </citation>
    <scope>IDENTIFICATION</scope>
</reference>
<dbReference type="RefSeq" id="XP_020487241.1">
    <property type="nucleotide sequence ID" value="XM_020631585.3"/>
</dbReference>
<evidence type="ECO:0000256" key="3">
    <source>
        <dbReference type="ARBA" id="ARBA00022525"/>
    </source>
</evidence>
<comment type="similarity">
    <text evidence="2">Belongs to the granulin family.</text>
</comment>
<accession>A0A3Q3GEQ5</accession>
<dbReference type="PANTHER" id="PTHR12274:SF7">
    <property type="entry name" value="GRANULINS"/>
    <property type="match status" value="1"/>
</dbReference>
<evidence type="ECO:0000256" key="5">
    <source>
        <dbReference type="SAM" id="SignalP"/>
    </source>
</evidence>
<organism evidence="7 8">
    <name type="scientific">Labrus bergylta</name>
    <name type="common">ballan wrasse</name>
    <dbReference type="NCBI Taxonomy" id="56723"/>
    <lineage>
        <taxon>Eukaryota</taxon>
        <taxon>Metazoa</taxon>
        <taxon>Chordata</taxon>
        <taxon>Craniata</taxon>
        <taxon>Vertebrata</taxon>
        <taxon>Euteleostomi</taxon>
        <taxon>Actinopterygii</taxon>
        <taxon>Neopterygii</taxon>
        <taxon>Teleostei</taxon>
        <taxon>Neoteleostei</taxon>
        <taxon>Acanthomorphata</taxon>
        <taxon>Eupercaria</taxon>
        <taxon>Labriformes</taxon>
        <taxon>Labridae</taxon>
        <taxon>Labrus</taxon>
    </lineage>
</organism>
<dbReference type="Ensembl" id="ENSLBET00000033102.1">
    <property type="protein sequence ID" value="ENSLBEP00000031676.1"/>
    <property type="gene ID" value="ENSLBEG00000023909.1"/>
</dbReference>
<evidence type="ECO:0000256" key="2">
    <source>
        <dbReference type="ARBA" id="ARBA00010093"/>
    </source>
</evidence>
<keyword evidence="3" id="KW-0964">Secreted</keyword>
<evidence type="ECO:0000259" key="6">
    <source>
        <dbReference type="PROSITE" id="PS00799"/>
    </source>
</evidence>
<comment type="subcellular location">
    <subcellularLocation>
        <location evidence="1">Secreted</location>
    </subcellularLocation>
</comment>
<dbReference type="Gene3D" id="2.10.25.160">
    <property type="entry name" value="Granulin"/>
    <property type="match status" value="3"/>
</dbReference>
<protein>
    <submittedName>
        <fullName evidence="7">Progranulin-like</fullName>
    </submittedName>
</protein>
<feature type="signal peptide" evidence="5">
    <location>
        <begin position="1"/>
        <end position="27"/>
    </location>
</feature>
<dbReference type="Pfam" id="PF00396">
    <property type="entry name" value="Granulin"/>
    <property type="match status" value="3"/>
</dbReference>
<dbReference type="InterPro" id="IPR039036">
    <property type="entry name" value="Granulin_fam"/>
</dbReference>
<dbReference type="PANTHER" id="PTHR12274">
    <property type="entry name" value="GRANULIN"/>
    <property type="match status" value="1"/>
</dbReference>
<evidence type="ECO:0000256" key="4">
    <source>
        <dbReference type="ARBA" id="ARBA00023157"/>
    </source>
</evidence>
<proteinExistence type="inferred from homology"/>
<evidence type="ECO:0000256" key="1">
    <source>
        <dbReference type="ARBA" id="ARBA00004613"/>
    </source>
</evidence>
<name>A0A3Q3GEQ5_9LABR</name>
<reference evidence="7" key="2">
    <citation type="submission" date="2025-09" db="UniProtKB">
        <authorList>
            <consortium name="Ensembl"/>
        </authorList>
    </citation>
    <scope>IDENTIFICATION</scope>
</reference>
<sequence>MTGSCSISFRKMLKVTLWLFVVGFASCSITCRDGNVCPDLSTCCKTPHGYSCCPYPKAVCCSDLTHCCPYGFRCNLVTQMCEKEDQPWLNVPMVKKEAAEEPSAPLLPLSPLQELEKPDEQKSSVVHCDNYYNCPDGTTCCRHPKGAWFCCPYSPGRCCLDGYHCCPYGYDCDFSYTYCVRTGLRYPFTPKQGSVPAFLTSTKEVKSSPKETPMTALTEATVGVGEAEVIRCDSKFYCAQGMSCCKGPTGQWNCCPYKLGQCCADGRHCCRHGFTCNSTSLSCNAGFSQTPSREQEPAKTD</sequence>
<dbReference type="PROSITE" id="PS00799">
    <property type="entry name" value="GRANULINS"/>
    <property type="match status" value="2"/>
</dbReference>
<keyword evidence="5" id="KW-0732">Signal</keyword>
<evidence type="ECO:0000313" key="8">
    <source>
        <dbReference type="Proteomes" id="UP000261660"/>
    </source>
</evidence>
<feature type="domain" description="Granulins" evidence="6">
    <location>
        <begin position="159"/>
        <end position="172"/>
    </location>
</feature>
<dbReference type="InterPro" id="IPR000118">
    <property type="entry name" value="Granulin"/>
</dbReference>
<dbReference type="GeneID" id="109982398"/>